<keyword evidence="1" id="KW-0732">Signal</keyword>
<dbReference type="OrthoDB" id="7507228at2"/>
<organism evidence="3 4">
    <name type="scientific">Parapontixanthobacter aurantiacus</name>
    <dbReference type="NCBI Taxonomy" id="1463599"/>
    <lineage>
        <taxon>Bacteria</taxon>
        <taxon>Pseudomonadati</taxon>
        <taxon>Pseudomonadota</taxon>
        <taxon>Alphaproteobacteria</taxon>
        <taxon>Sphingomonadales</taxon>
        <taxon>Erythrobacteraceae</taxon>
        <taxon>Parapontixanthobacter</taxon>
    </lineage>
</organism>
<accession>A0A844ZAA0</accession>
<evidence type="ECO:0000313" key="3">
    <source>
        <dbReference type="EMBL" id="MXO84835.1"/>
    </source>
</evidence>
<dbReference type="PANTHER" id="PTHR10900">
    <property type="entry name" value="PERIOSTIN-RELATED"/>
    <property type="match status" value="1"/>
</dbReference>
<evidence type="ECO:0000313" key="4">
    <source>
        <dbReference type="Proteomes" id="UP000433104"/>
    </source>
</evidence>
<dbReference type="SUPFAM" id="SSF82153">
    <property type="entry name" value="FAS1 domain"/>
    <property type="match status" value="1"/>
</dbReference>
<gene>
    <name evidence="3" type="ORF">GRI38_02150</name>
</gene>
<dbReference type="AlphaFoldDB" id="A0A844ZAA0"/>
<dbReference type="Proteomes" id="UP000433104">
    <property type="component" value="Unassembled WGS sequence"/>
</dbReference>
<evidence type="ECO:0000259" key="2">
    <source>
        <dbReference type="PROSITE" id="PS50213"/>
    </source>
</evidence>
<dbReference type="InterPro" id="IPR036378">
    <property type="entry name" value="FAS1_dom_sf"/>
</dbReference>
<keyword evidence="4" id="KW-1185">Reference proteome</keyword>
<dbReference type="EMBL" id="WTYW01000001">
    <property type="protein sequence ID" value="MXO84835.1"/>
    <property type="molecule type" value="Genomic_DNA"/>
</dbReference>
<reference evidence="3 4" key="1">
    <citation type="submission" date="2019-12" db="EMBL/GenBank/DDBJ databases">
        <title>Genomic-based taxomic classification of the family Erythrobacteraceae.</title>
        <authorList>
            <person name="Xu L."/>
        </authorList>
    </citation>
    <scope>NUCLEOTIDE SEQUENCE [LARGE SCALE GENOMIC DNA]</scope>
    <source>
        <strain evidence="3 4">MCCC 1A09962</strain>
    </source>
</reference>
<dbReference type="Gene3D" id="2.30.180.10">
    <property type="entry name" value="FAS1 domain"/>
    <property type="match status" value="1"/>
</dbReference>
<comment type="caution">
    <text evidence="3">The sequence shown here is derived from an EMBL/GenBank/DDBJ whole genome shotgun (WGS) entry which is preliminary data.</text>
</comment>
<sequence length="188" mass="18463">MTKTVAKAALAAVLALGLVSCGNDAGEATAAGAEPGDETLAEVLADAGTLSTTAGAFEETGLVGVLEGEASYTVLAPSDAAFEALGTDARDALQGEEQGALMAAILREHMLPGALTPEAIREALNANDGTVEVASFGAGTLSFRSEGNDIVVSNEAGQSARLAGEAVAGSNGVVIPIDGVLVDPAALP</sequence>
<dbReference type="PROSITE" id="PS50213">
    <property type="entry name" value="FAS1"/>
    <property type="match status" value="1"/>
</dbReference>
<feature type="signal peptide" evidence="1">
    <location>
        <begin position="1"/>
        <end position="25"/>
    </location>
</feature>
<dbReference type="InterPro" id="IPR050904">
    <property type="entry name" value="Adhesion/Biosynth-related"/>
</dbReference>
<feature type="chain" id="PRO_5032445693" description="FAS1 domain-containing protein" evidence="1">
    <location>
        <begin position="26"/>
        <end position="188"/>
    </location>
</feature>
<proteinExistence type="predicted"/>
<dbReference type="SMART" id="SM00554">
    <property type="entry name" value="FAS1"/>
    <property type="match status" value="1"/>
</dbReference>
<dbReference type="PANTHER" id="PTHR10900:SF77">
    <property type="entry name" value="FI19380P1"/>
    <property type="match status" value="1"/>
</dbReference>
<evidence type="ECO:0000256" key="1">
    <source>
        <dbReference type="SAM" id="SignalP"/>
    </source>
</evidence>
<dbReference type="InterPro" id="IPR000782">
    <property type="entry name" value="FAS1_domain"/>
</dbReference>
<protein>
    <recommendedName>
        <fullName evidence="2">FAS1 domain-containing protein</fullName>
    </recommendedName>
</protein>
<name>A0A844ZAA0_9SPHN</name>
<feature type="domain" description="FAS1" evidence="2">
    <location>
        <begin position="37"/>
        <end position="181"/>
    </location>
</feature>
<dbReference type="Pfam" id="PF02469">
    <property type="entry name" value="Fasciclin"/>
    <property type="match status" value="1"/>
</dbReference>
<dbReference type="PROSITE" id="PS51257">
    <property type="entry name" value="PROKAR_LIPOPROTEIN"/>
    <property type="match status" value="1"/>
</dbReference>
<dbReference type="RefSeq" id="WP_160681341.1">
    <property type="nucleotide sequence ID" value="NZ_WTYW01000001.1"/>
</dbReference>